<feature type="compositionally biased region" description="Acidic residues" evidence="1">
    <location>
        <begin position="44"/>
        <end position="72"/>
    </location>
</feature>
<comment type="caution">
    <text evidence="2">The sequence shown here is derived from an EMBL/GenBank/DDBJ whole genome shotgun (WGS) entry which is preliminary data.</text>
</comment>
<reference evidence="2 3" key="1">
    <citation type="journal article" date="2024" name="Genome Biol. Evol.">
        <title>Chromosome-level genome assembly of the viviparous eelpout Zoarces viviparus.</title>
        <authorList>
            <person name="Fuhrmann N."/>
            <person name="Brasseur M.V."/>
            <person name="Bakowski C.E."/>
            <person name="Podsiadlowski L."/>
            <person name="Prost S."/>
            <person name="Krehenwinkel H."/>
            <person name="Mayer C."/>
        </authorList>
    </citation>
    <scope>NUCLEOTIDE SEQUENCE [LARGE SCALE GENOMIC DNA]</scope>
    <source>
        <strain evidence="2">NO-MEL_2022_Ind0_liver</strain>
    </source>
</reference>
<name>A0AAW1G3I4_ZOAVI</name>
<feature type="region of interest" description="Disordered" evidence="1">
    <location>
        <begin position="30"/>
        <end position="72"/>
    </location>
</feature>
<feature type="region of interest" description="Disordered" evidence="1">
    <location>
        <begin position="220"/>
        <end position="249"/>
    </location>
</feature>
<organism evidence="2 3">
    <name type="scientific">Zoarces viviparus</name>
    <name type="common">Viviparous eelpout</name>
    <name type="synonym">Blennius viviparus</name>
    <dbReference type="NCBI Taxonomy" id="48416"/>
    <lineage>
        <taxon>Eukaryota</taxon>
        <taxon>Metazoa</taxon>
        <taxon>Chordata</taxon>
        <taxon>Craniata</taxon>
        <taxon>Vertebrata</taxon>
        <taxon>Euteleostomi</taxon>
        <taxon>Actinopterygii</taxon>
        <taxon>Neopterygii</taxon>
        <taxon>Teleostei</taxon>
        <taxon>Neoteleostei</taxon>
        <taxon>Acanthomorphata</taxon>
        <taxon>Eupercaria</taxon>
        <taxon>Perciformes</taxon>
        <taxon>Cottioidei</taxon>
        <taxon>Zoarcales</taxon>
        <taxon>Zoarcidae</taxon>
        <taxon>Zoarcinae</taxon>
        <taxon>Zoarces</taxon>
    </lineage>
</organism>
<dbReference type="AlphaFoldDB" id="A0AAW1G3I4"/>
<evidence type="ECO:0000313" key="3">
    <source>
        <dbReference type="Proteomes" id="UP001488805"/>
    </source>
</evidence>
<keyword evidence="3" id="KW-1185">Reference proteome</keyword>
<protein>
    <submittedName>
        <fullName evidence="2">Uncharacterized protein</fullName>
    </submittedName>
</protein>
<dbReference type="EMBL" id="JBCEZU010000013">
    <property type="protein sequence ID" value="KAK9540624.1"/>
    <property type="molecule type" value="Genomic_DNA"/>
</dbReference>
<feature type="compositionally biased region" description="Basic and acidic residues" evidence="1">
    <location>
        <begin position="30"/>
        <end position="43"/>
    </location>
</feature>
<gene>
    <name evidence="2" type="ORF">VZT92_003065</name>
</gene>
<accession>A0AAW1G3I4</accession>
<evidence type="ECO:0000313" key="2">
    <source>
        <dbReference type="EMBL" id="KAK9540624.1"/>
    </source>
</evidence>
<proteinExistence type="predicted"/>
<sequence length="285" mass="32023">MAAGVIRNFLIQAPTPAYFPLIFQHSPCKEDKDVEMLEEKPEMREDEEEREVDEEEEEEEDEESEAQEEEEGCLEVFLNPANYALDVTKQLLRFADLISRDVQRYFGRCAGDQEACDIYSDSVSATTSGRLRYYDDLLKIARAGSPEEQENSAVTCADDQGAGVAKGNSSLGPLAELFNQRGQSQGCSRPMMKRLLPLSFWTEPIPCCSLVSFSNTPDVAHTHSDTPAQESTHTDSNTHTHCSPIPHHSTHALENTQLDFSDLLAYWDPNPELTHTLTENTHMQH</sequence>
<dbReference type="Proteomes" id="UP001488805">
    <property type="component" value="Unassembled WGS sequence"/>
</dbReference>
<evidence type="ECO:0000256" key="1">
    <source>
        <dbReference type="SAM" id="MobiDB-lite"/>
    </source>
</evidence>